<evidence type="ECO:0000256" key="2">
    <source>
        <dbReference type="ARBA" id="ARBA00004651"/>
    </source>
</evidence>
<evidence type="ECO:0000256" key="8">
    <source>
        <dbReference type="ARBA" id="ARBA00022989"/>
    </source>
</evidence>
<feature type="transmembrane region" description="Helical" evidence="10">
    <location>
        <begin position="12"/>
        <end position="31"/>
    </location>
</feature>
<dbReference type="NCBIfam" id="TIGR01528">
    <property type="entry name" value="NMN_trans_PnuC"/>
    <property type="match status" value="1"/>
</dbReference>
<feature type="transmembrane region" description="Helical" evidence="10">
    <location>
        <begin position="171"/>
        <end position="189"/>
    </location>
</feature>
<accession>A0ABU2ZNB3</accession>
<dbReference type="Proteomes" id="UP001253545">
    <property type="component" value="Unassembled WGS sequence"/>
</dbReference>
<evidence type="ECO:0000256" key="1">
    <source>
        <dbReference type="ARBA" id="ARBA00002672"/>
    </source>
</evidence>
<dbReference type="PANTHER" id="PTHR36122">
    <property type="entry name" value="NICOTINAMIDE RIBOSIDE TRANSPORTER PNUC"/>
    <property type="match status" value="1"/>
</dbReference>
<dbReference type="EMBL" id="JAVRHX010000001">
    <property type="protein sequence ID" value="MDT0593885.1"/>
    <property type="molecule type" value="Genomic_DNA"/>
</dbReference>
<evidence type="ECO:0000313" key="12">
    <source>
        <dbReference type="Proteomes" id="UP001253545"/>
    </source>
</evidence>
<feature type="transmembrane region" description="Helical" evidence="10">
    <location>
        <begin position="38"/>
        <end position="54"/>
    </location>
</feature>
<dbReference type="RefSeq" id="WP_311367380.1">
    <property type="nucleotide sequence ID" value="NZ_JAVRHX010000001.1"/>
</dbReference>
<sequence>MNEIWQLFLTQWQQQSIFEVFAFIFAVAYIWLASEESIWCWPAGLISTALYSYVFWEVSVFYQMLLNIYYMGMAVYGFISWQKQGEDKTVISKFTLKHHLIFSGLGIGISILFYFATIYWFTYQLVWLDISISVFSLMTTWLTVKKILECWIYWTIINIASLVLFNENALYVSMLLMIVYIIIAIRAWVQWRQTYCNIVKESQFSNIN</sequence>
<keyword evidence="5" id="KW-0813">Transport</keyword>
<feature type="transmembrane region" description="Helical" evidence="10">
    <location>
        <begin position="60"/>
        <end position="79"/>
    </location>
</feature>
<keyword evidence="7 10" id="KW-0812">Transmembrane</keyword>
<dbReference type="Pfam" id="PF04973">
    <property type="entry name" value="NMN_transporter"/>
    <property type="match status" value="1"/>
</dbReference>
<comment type="function">
    <text evidence="1">Required for nicotinamide riboside transport across the inner membrane.</text>
</comment>
<evidence type="ECO:0000256" key="9">
    <source>
        <dbReference type="ARBA" id="ARBA00023136"/>
    </source>
</evidence>
<feature type="transmembrane region" description="Helical" evidence="10">
    <location>
        <begin position="100"/>
        <end position="120"/>
    </location>
</feature>
<comment type="similarity">
    <text evidence="3">Belongs to the nicotinamide ribonucleoside (NR) uptake permease (TC 4.B.1) family.</text>
</comment>
<proteinExistence type="inferred from homology"/>
<reference evidence="11 12" key="1">
    <citation type="submission" date="2023-09" db="EMBL/GenBank/DDBJ databases">
        <authorList>
            <person name="Rey-Velasco X."/>
        </authorList>
    </citation>
    <scope>NUCLEOTIDE SEQUENCE [LARGE SCALE GENOMIC DNA]</scope>
    <source>
        <strain evidence="11 12">P117</strain>
    </source>
</reference>
<comment type="caution">
    <text evidence="11">The sequence shown here is derived from an EMBL/GenBank/DDBJ whole genome shotgun (WGS) entry which is preliminary data.</text>
</comment>
<evidence type="ECO:0000256" key="5">
    <source>
        <dbReference type="ARBA" id="ARBA00022448"/>
    </source>
</evidence>
<keyword evidence="9 10" id="KW-0472">Membrane</keyword>
<keyword evidence="6" id="KW-1003">Cell membrane</keyword>
<organism evidence="11 12">
    <name type="scientific">Glaciecola petra</name>
    <dbReference type="NCBI Taxonomy" id="3075602"/>
    <lineage>
        <taxon>Bacteria</taxon>
        <taxon>Pseudomonadati</taxon>
        <taxon>Pseudomonadota</taxon>
        <taxon>Gammaproteobacteria</taxon>
        <taxon>Alteromonadales</taxon>
        <taxon>Alteromonadaceae</taxon>
        <taxon>Glaciecola</taxon>
    </lineage>
</organism>
<dbReference type="PANTHER" id="PTHR36122:SF2">
    <property type="entry name" value="NICOTINAMIDE RIBOSIDE TRANSPORTER PNUC"/>
    <property type="match status" value="1"/>
</dbReference>
<name>A0ABU2ZNB3_9ALTE</name>
<keyword evidence="12" id="KW-1185">Reference proteome</keyword>
<evidence type="ECO:0000256" key="4">
    <source>
        <dbReference type="ARBA" id="ARBA00017522"/>
    </source>
</evidence>
<comment type="subcellular location">
    <subcellularLocation>
        <location evidence="2">Cell membrane</location>
        <topology evidence="2">Multi-pass membrane protein</topology>
    </subcellularLocation>
</comment>
<evidence type="ECO:0000256" key="10">
    <source>
        <dbReference type="SAM" id="Phobius"/>
    </source>
</evidence>
<feature type="transmembrane region" description="Helical" evidence="10">
    <location>
        <begin position="150"/>
        <end position="165"/>
    </location>
</feature>
<gene>
    <name evidence="11" type="primary">pnuC</name>
    <name evidence="11" type="ORF">RM552_03385</name>
</gene>
<feature type="transmembrane region" description="Helical" evidence="10">
    <location>
        <begin position="126"/>
        <end position="143"/>
    </location>
</feature>
<protein>
    <recommendedName>
        <fullName evidence="4">Nicotinamide riboside transporter PnuC</fullName>
    </recommendedName>
</protein>
<evidence type="ECO:0000256" key="7">
    <source>
        <dbReference type="ARBA" id="ARBA00022692"/>
    </source>
</evidence>
<dbReference type="InterPro" id="IPR006419">
    <property type="entry name" value="NMN_transpt_PnuC"/>
</dbReference>
<evidence type="ECO:0000256" key="3">
    <source>
        <dbReference type="ARBA" id="ARBA00006669"/>
    </source>
</evidence>
<evidence type="ECO:0000313" key="11">
    <source>
        <dbReference type="EMBL" id="MDT0593885.1"/>
    </source>
</evidence>
<evidence type="ECO:0000256" key="6">
    <source>
        <dbReference type="ARBA" id="ARBA00022475"/>
    </source>
</evidence>
<keyword evidence="8 10" id="KW-1133">Transmembrane helix</keyword>